<comment type="caution">
    <text evidence="5">The sequence shown here is derived from an EMBL/GenBank/DDBJ whole genome shotgun (WGS) entry which is preliminary data.</text>
</comment>
<dbReference type="InterPro" id="IPR029479">
    <property type="entry name" value="Nitroreductase"/>
</dbReference>
<dbReference type="RefSeq" id="WP_066342216.1">
    <property type="nucleotide sequence ID" value="NZ_JAXOJX010000123.1"/>
</dbReference>
<dbReference type="InterPro" id="IPR033878">
    <property type="entry name" value="NfsB-like"/>
</dbReference>
<evidence type="ECO:0000256" key="1">
    <source>
        <dbReference type="ARBA" id="ARBA00007118"/>
    </source>
</evidence>
<dbReference type="Proteomes" id="UP001293718">
    <property type="component" value="Unassembled WGS sequence"/>
</dbReference>
<evidence type="ECO:0000313" key="5">
    <source>
        <dbReference type="EMBL" id="MDZ5461539.1"/>
    </source>
</evidence>
<dbReference type="InterPro" id="IPR000415">
    <property type="entry name" value="Nitroreductase-like"/>
</dbReference>
<dbReference type="Pfam" id="PF00881">
    <property type="entry name" value="Nitroreductase"/>
    <property type="match status" value="1"/>
</dbReference>
<dbReference type="PANTHER" id="PTHR43673">
    <property type="entry name" value="NAD(P)H NITROREDUCTASE YDGI-RELATED"/>
    <property type="match status" value="1"/>
</dbReference>
<dbReference type="CDD" id="cd02149">
    <property type="entry name" value="NfsB-like"/>
    <property type="match status" value="1"/>
</dbReference>
<dbReference type="EC" id="1.5.1.34" evidence="5"/>
<sequence length="216" mass="23261">MNVLAAAQSRYTAKAYDASRRIPQATVNELLELLRFAPSSVNSQPWHFILAGDAAGRERIAKAAQGGYAYNVSKIRDASHVVVLCARQDLDEAHTSAVLAQEAADGRFANDAAREGQRKTRDGYITLHREAGDLTHWAQKQVYLALGTLLLGAGALGVDATPMEGFDAQLLDEELGLAAKGFNSVVLVSLGYRGEADFNARLPKSRLPADAVITRL</sequence>
<keyword evidence="2" id="KW-0521">NADP</keyword>
<dbReference type="EMBL" id="JAXOJX010000123">
    <property type="protein sequence ID" value="MDZ5461539.1"/>
    <property type="molecule type" value="Genomic_DNA"/>
</dbReference>
<reference evidence="5 6" key="1">
    <citation type="submission" date="2023-11" db="EMBL/GenBank/DDBJ databases">
        <title>Draft genome of Azohydromonas lata strain H1 (DSM1123), a polyhydroxyalkanoate producer.</title>
        <authorList>
            <person name="Traversa D."/>
            <person name="D'Addabbo P."/>
            <person name="Pazzani C."/>
            <person name="Manzari C."/>
            <person name="Chiara M."/>
            <person name="Scrascia M."/>
        </authorList>
    </citation>
    <scope>NUCLEOTIDE SEQUENCE [LARGE SCALE GENOMIC DNA]</scope>
    <source>
        <strain evidence="5 6">H1</strain>
    </source>
</reference>
<dbReference type="GO" id="GO:0004155">
    <property type="term" value="F:6,7-dihydropteridine reductase activity"/>
    <property type="evidence" value="ECO:0007669"/>
    <property type="project" value="UniProtKB-EC"/>
</dbReference>
<keyword evidence="3 5" id="KW-0560">Oxidoreductase</keyword>
<gene>
    <name evidence="5" type="primary">nfsB</name>
    <name evidence="5" type="ORF">SM757_33685</name>
</gene>
<keyword evidence="6" id="KW-1185">Reference proteome</keyword>
<name>A0ABU5IRL8_9BURK</name>
<dbReference type="NCBIfam" id="NF008275">
    <property type="entry name" value="PRK11053.1"/>
    <property type="match status" value="1"/>
</dbReference>
<proteinExistence type="inferred from homology"/>
<feature type="domain" description="Nitroreductase" evidence="4">
    <location>
        <begin position="8"/>
        <end position="192"/>
    </location>
</feature>
<accession>A0ABU5IRL8</accession>
<dbReference type="Gene3D" id="3.40.109.10">
    <property type="entry name" value="NADH Oxidase"/>
    <property type="match status" value="1"/>
</dbReference>
<evidence type="ECO:0000313" key="6">
    <source>
        <dbReference type="Proteomes" id="UP001293718"/>
    </source>
</evidence>
<evidence type="ECO:0000256" key="2">
    <source>
        <dbReference type="ARBA" id="ARBA00022857"/>
    </source>
</evidence>
<protein>
    <submittedName>
        <fullName evidence="5">Oxygen-insensitive NAD(P)H nitroreductase</fullName>
        <ecNumber evidence="5">1.5.1.34</ecNumber>
    </submittedName>
</protein>
<evidence type="ECO:0000256" key="3">
    <source>
        <dbReference type="ARBA" id="ARBA00023002"/>
    </source>
</evidence>
<organism evidence="5 6">
    <name type="scientific">Azohydromonas lata</name>
    <dbReference type="NCBI Taxonomy" id="45677"/>
    <lineage>
        <taxon>Bacteria</taxon>
        <taxon>Pseudomonadati</taxon>
        <taxon>Pseudomonadota</taxon>
        <taxon>Betaproteobacteria</taxon>
        <taxon>Burkholderiales</taxon>
        <taxon>Sphaerotilaceae</taxon>
        <taxon>Azohydromonas</taxon>
    </lineage>
</organism>
<dbReference type="SUPFAM" id="SSF55469">
    <property type="entry name" value="FMN-dependent nitroreductase-like"/>
    <property type="match status" value="1"/>
</dbReference>
<dbReference type="PANTHER" id="PTHR43673:SF10">
    <property type="entry name" value="NADH DEHYDROGENASE_NAD(P)H NITROREDUCTASE XCC3605-RELATED"/>
    <property type="match status" value="1"/>
</dbReference>
<comment type="similarity">
    <text evidence="1">Belongs to the nitroreductase family.</text>
</comment>
<evidence type="ECO:0000259" key="4">
    <source>
        <dbReference type="Pfam" id="PF00881"/>
    </source>
</evidence>